<dbReference type="SUPFAM" id="SSF68906">
    <property type="entry name" value="SAP domain"/>
    <property type="match status" value="1"/>
</dbReference>
<dbReference type="Gene3D" id="1.10.720.30">
    <property type="entry name" value="SAP domain"/>
    <property type="match status" value="1"/>
</dbReference>
<dbReference type="GO" id="GO:0003684">
    <property type="term" value="F:damaged DNA binding"/>
    <property type="evidence" value="ECO:0007669"/>
    <property type="project" value="InterPro"/>
</dbReference>
<dbReference type="GO" id="GO:0006310">
    <property type="term" value="P:DNA recombination"/>
    <property type="evidence" value="ECO:0007669"/>
    <property type="project" value="UniProtKB-KW"/>
</dbReference>
<evidence type="ECO:0000256" key="3">
    <source>
        <dbReference type="ARBA" id="ARBA00012551"/>
    </source>
</evidence>
<evidence type="ECO:0000256" key="11">
    <source>
        <dbReference type="ARBA" id="ARBA00023204"/>
    </source>
</evidence>
<keyword evidence="8" id="KW-0067">ATP-binding</keyword>
<dbReference type="SMART" id="SM00559">
    <property type="entry name" value="Ku78"/>
    <property type="match status" value="1"/>
</dbReference>
<comment type="catalytic activity">
    <reaction evidence="13">
        <text>ATP + H2O = ADP + phosphate + H(+)</text>
        <dbReference type="Rhea" id="RHEA:13065"/>
        <dbReference type="ChEBI" id="CHEBI:15377"/>
        <dbReference type="ChEBI" id="CHEBI:15378"/>
        <dbReference type="ChEBI" id="CHEBI:30616"/>
        <dbReference type="ChEBI" id="CHEBI:43474"/>
        <dbReference type="ChEBI" id="CHEBI:456216"/>
        <dbReference type="EC" id="3.6.4.12"/>
    </reaction>
</comment>
<evidence type="ECO:0000256" key="5">
    <source>
        <dbReference type="ARBA" id="ARBA00022763"/>
    </source>
</evidence>
<organism evidence="19">
    <name type="scientific">Picea sitchensis</name>
    <name type="common">Sitka spruce</name>
    <name type="synonym">Pinus sitchensis</name>
    <dbReference type="NCBI Taxonomy" id="3332"/>
    <lineage>
        <taxon>Eukaryota</taxon>
        <taxon>Viridiplantae</taxon>
        <taxon>Streptophyta</taxon>
        <taxon>Embryophyta</taxon>
        <taxon>Tracheophyta</taxon>
        <taxon>Spermatophyta</taxon>
        <taxon>Pinopsida</taxon>
        <taxon>Pinidae</taxon>
        <taxon>Conifers I</taxon>
        <taxon>Pinales</taxon>
        <taxon>Pinaceae</taxon>
        <taxon>Picea</taxon>
    </lineage>
</organism>
<dbReference type="Gene3D" id="1.10.1600.10">
    <property type="match status" value="1"/>
</dbReference>
<keyword evidence="5" id="KW-0227">DNA damage</keyword>
<evidence type="ECO:0000256" key="8">
    <source>
        <dbReference type="ARBA" id="ARBA00022840"/>
    </source>
</evidence>
<dbReference type="EMBL" id="EF676934">
    <property type="protein sequence ID" value="ABR16802.1"/>
    <property type="molecule type" value="mRNA"/>
</dbReference>
<evidence type="ECO:0000256" key="2">
    <source>
        <dbReference type="ARBA" id="ARBA00005240"/>
    </source>
</evidence>
<evidence type="ECO:0000256" key="7">
    <source>
        <dbReference type="ARBA" id="ARBA00022806"/>
    </source>
</evidence>
<dbReference type="GO" id="GO:0016787">
    <property type="term" value="F:hydrolase activity"/>
    <property type="evidence" value="ECO:0007669"/>
    <property type="project" value="UniProtKB-KW"/>
</dbReference>
<evidence type="ECO:0000313" key="19">
    <source>
        <dbReference type="EMBL" id="ABR16802.1"/>
    </source>
</evidence>
<evidence type="ECO:0000256" key="9">
    <source>
        <dbReference type="ARBA" id="ARBA00023125"/>
    </source>
</evidence>
<dbReference type="FunFam" id="3.40.50.410:FF:000068">
    <property type="entry name" value="ATP-dependent DNA helicase 2 subunit KU70"/>
    <property type="match status" value="1"/>
</dbReference>
<dbReference type="GO" id="GO:0003690">
    <property type="term" value="F:double-stranded DNA binding"/>
    <property type="evidence" value="ECO:0007669"/>
    <property type="project" value="TreeGrafter"/>
</dbReference>
<keyword evidence="12" id="KW-0539">Nucleus</keyword>
<evidence type="ECO:0000256" key="6">
    <source>
        <dbReference type="ARBA" id="ARBA00022801"/>
    </source>
</evidence>
<dbReference type="FunFam" id="1.10.1600.10:FF:000003">
    <property type="entry name" value="ATP-dependent DNA helicase 2 subunit KU70"/>
    <property type="match status" value="1"/>
</dbReference>
<accession>B8LMC2</accession>
<dbReference type="PROSITE" id="PS50800">
    <property type="entry name" value="SAP"/>
    <property type="match status" value="1"/>
</dbReference>
<feature type="domain" description="SAP" evidence="18">
    <location>
        <begin position="594"/>
        <end position="628"/>
    </location>
</feature>
<dbReference type="Pfam" id="PF03731">
    <property type="entry name" value="Ku_N"/>
    <property type="match status" value="1"/>
</dbReference>
<evidence type="ECO:0000256" key="1">
    <source>
        <dbReference type="ARBA" id="ARBA00004123"/>
    </source>
</evidence>
<dbReference type="InterPro" id="IPR036361">
    <property type="entry name" value="SAP_dom_sf"/>
</dbReference>
<dbReference type="FunFam" id="1.10.720.30:FF:000021">
    <property type="entry name" value="ATP-dependent DNA helicase 2 subunit KU70"/>
    <property type="match status" value="1"/>
</dbReference>
<dbReference type="PANTHER" id="PTHR12604">
    <property type="entry name" value="KU AUTOANTIGEN DNA HELICASE"/>
    <property type="match status" value="1"/>
</dbReference>
<evidence type="ECO:0000256" key="12">
    <source>
        <dbReference type="ARBA" id="ARBA00023242"/>
    </source>
</evidence>
<evidence type="ECO:0000256" key="4">
    <source>
        <dbReference type="ARBA" id="ARBA00022741"/>
    </source>
</evidence>
<evidence type="ECO:0000256" key="17">
    <source>
        <dbReference type="SAM" id="MobiDB-lite"/>
    </source>
</evidence>
<comment type="subcellular location">
    <subcellularLocation>
        <location evidence="1">Nucleus</location>
    </subcellularLocation>
</comment>
<keyword evidence="4" id="KW-0547">Nucleotide-binding</keyword>
<dbReference type="InterPro" id="IPR003034">
    <property type="entry name" value="SAP_dom"/>
</dbReference>
<dbReference type="Gene3D" id="2.40.290.10">
    <property type="match status" value="1"/>
</dbReference>
<keyword evidence="10" id="KW-0233">DNA recombination</keyword>
<dbReference type="InterPro" id="IPR047087">
    <property type="entry name" value="KU70_core_dom"/>
</dbReference>
<comment type="similarity">
    <text evidence="2">Belongs to the ku70 family.</text>
</comment>
<dbReference type="SUPFAM" id="SSF53300">
    <property type="entry name" value="vWA-like"/>
    <property type="match status" value="1"/>
</dbReference>
<dbReference type="GO" id="GO:0005524">
    <property type="term" value="F:ATP binding"/>
    <property type="evidence" value="ECO:0007669"/>
    <property type="project" value="UniProtKB-KW"/>
</dbReference>
<dbReference type="Pfam" id="PF03730">
    <property type="entry name" value="Ku_C"/>
    <property type="match status" value="1"/>
</dbReference>
<evidence type="ECO:0000256" key="14">
    <source>
        <dbReference type="ARBA" id="ARBA00069032"/>
    </source>
</evidence>
<evidence type="ECO:0000256" key="16">
    <source>
        <dbReference type="ARBA" id="ARBA00083456"/>
    </source>
</evidence>
<dbReference type="Pfam" id="PF02037">
    <property type="entry name" value="SAP"/>
    <property type="match status" value="1"/>
</dbReference>
<keyword evidence="11" id="KW-0234">DNA repair</keyword>
<dbReference type="PIRSF" id="PIRSF003033">
    <property type="entry name" value="Ku70"/>
    <property type="match status" value="1"/>
</dbReference>
<keyword evidence="7" id="KW-0347">Helicase</keyword>
<dbReference type="GO" id="GO:0006303">
    <property type="term" value="P:double-strand break repair via nonhomologous end joining"/>
    <property type="evidence" value="ECO:0007669"/>
    <property type="project" value="InterPro"/>
</dbReference>
<dbReference type="InterPro" id="IPR006164">
    <property type="entry name" value="DNA_bd_Ku70/Ku80"/>
</dbReference>
<keyword evidence="6" id="KW-0378">Hydrolase</keyword>
<dbReference type="FunFam" id="2.40.290.10:FF:000001">
    <property type="entry name" value="X-ray repair cross complementing 6"/>
    <property type="match status" value="1"/>
</dbReference>
<dbReference type="AlphaFoldDB" id="B8LMC2"/>
<dbReference type="SUPFAM" id="SSF100939">
    <property type="entry name" value="SPOC domain-like"/>
    <property type="match status" value="1"/>
</dbReference>
<dbReference type="Pfam" id="PF02735">
    <property type="entry name" value="Ku"/>
    <property type="match status" value="1"/>
</dbReference>
<dbReference type="GO" id="GO:0042162">
    <property type="term" value="F:telomeric DNA binding"/>
    <property type="evidence" value="ECO:0007669"/>
    <property type="project" value="InterPro"/>
</dbReference>
<dbReference type="Gene3D" id="3.40.50.410">
    <property type="entry name" value="von Willebrand factor, type A domain"/>
    <property type="match status" value="1"/>
</dbReference>
<evidence type="ECO:0000256" key="13">
    <source>
        <dbReference type="ARBA" id="ARBA00047995"/>
    </source>
</evidence>
<dbReference type="SMART" id="SM00513">
    <property type="entry name" value="SAP"/>
    <property type="match status" value="1"/>
</dbReference>
<dbReference type="Gene3D" id="4.10.970.10">
    <property type="entry name" value="Ku70, bridge and pillars"/>
    <property type="match status" value="1"/>
</dbReference>
<dbReference type="GO" id="GO:0000723">
    <property type="term" value="P:telomere maintenance"/>
    <property type="evidence" value="ECO:0007669"/>
    <property type="project" value="InterPro"/>
</dbReference>
<dbReference type="CDD" id="cd00788">
    <property type="entry name" value="KU70"/>
    <property type="match status" value="1"/>
</dbReference>
<sequence length="630" mass="71704">MDRDSNDLFQDDDEDQDNTYTQDREANKDFVIYMIDAGPDMFFEIKQEDEGKTETHFSTVVKCIVESLKIRIINRDYDEVAICFYNTREKKNMQESEGVYVFNVPEREELDHPTARLIKDLSCIEDKFKREIGSQSAIIPGSRENPLYNALWVAQGLLRKGSTHSTDKRIQLFTNNDDPFGNVDGGAKADMRRTTIQRAKDAQDLGISIELFPLNRPGEEFNVSIFYADIFELEKEEVSQFMPMAVEKFEDLKDQLKKRIYKKRTVKKISLLVADGMSIGLHTYALIRPAIPGSVTWLDSVTNIPLKSESSYICADTGALLTEPLPRFQMYKNEKVKFTVDELSEIKKVTSVPLRLLGFKPLHCLKDYHNLRPATFLYPSDEEICGSTCVFIALYRAMLRFQKYAVAFYGNSSLPQLVALVAREEITSSSGQIEPPGMHMIYLPYSDDIRHVEKLHMTTNGPAPRASEEQIDKAVAMMRKLELKDFSVYQFSNPALQRHYAILQALALEEDELPETKDETMPDEEGMQRPGITKAVQAFKNVVYGENHDFEEAEAEATKAKGSEASQKRKASAEVAAKEAASYNWSELADMGKLKDLTVVELKYYLTAHNLPVTGKKEVLINRIFTHLGK</sequence>
<dbReference type="InterPro" id="IPR006165">
    <property type="entry name" value="Ku70"/>
</dbReference>
<dbReference type="OMA" id="FWANVKH"/>
<evidence type="ECO:0000259" key="18">
    <source>
        <dbReference type="PROSITE" id="PS50800"/>
    </source>
</evidence>
<feature type="region of interest" description="Disordered" evidence="17">
    <location>
        <begin position="1"/>
        <end position="22"/>
    </location>
</feature>
<proteinExistence type="evidence at transcript level"/>
<dbReference type="GO" id="GO:0003678">
    <property type="term" value="F:DNA helicase activity"/>
    <property type="evidence" value="ECO:0007669"/>
    <property type="project" value="UniProtKB-EC"/>
</dbReference>
<evidence type="ECO:0000256" key="15">
    <source>
        <dbReference type="ARBA" id="ARBA00079373"/>
    </source>
</evidence>
<name>B8LMC2_PICSI</name>
<evidence type="ECO:0000256" key="10">
    <source>
        <dbReference type="ARBA" id="ARBA00023172"/>
    </source>
</evidence>
<protein>
    <recommendedName>
        <fullName evidence="14">ATP-dependent DNA helicase 2 subunit KU70</fullName>
        <ecNumber evidence="3">3.6.4.12</ecNumber>
    </recommendedName>
    <alternativeName>
        <fullName evidence="16">ATP-dependent DNA helicase 2 subunit 1</fullName>
    </alternativeName>
    <alternativeName>
        <fullName evidence="15">ATP-dependent DNA helicase II 70 kDa subunit</fullName>
    </alternativeName>
</protein>
<dbReference type="GO" id="GO:0043564">
    <property type="term" value="C:Ku70:Ku80 complex"/>
    <property type="evidence" value="ECO:0007669"/>
    <property type="project" value="InterPro"/>
</dbReference>
<dbReference type="NCBIfam" id="TIGR00578">
    <property type="entry name" value="ku70"/>
    <property type="match status" value="1"/>
</dbReference>
<dbReference type="EC" id="3.6.4.12" evidence="3"/>
<dbReference type="InterPro" id="IPR005161">
    <property type="entry name" value="Ku_N"/>
</dbReference>
<reference evidence="19" key="1">
    <citation type="submission" date="2007-06" db="EMBL/GenBank/DDBJ databases">
        <title>Full length cDNA sequences from Sitka Spruce (Picea sitchensis).</title>
        <authorList>
            <person name="Ralph S.G."/>
            <person name="Chun H.E."/>
            <person name="Liao N."/>
            <person name="Ali J."/>
            <person name="Reid K."/>
            <person name="Kolosova N."/>
            <person name="Cooper N."/>
            <person name="Cullis C."/>
            <person name="Jancsik S."/>
            <person name="Moore R."/>
            <person name="Mayo M."/>
            <person name="Wagner S."/>
            <person name="Holt R.A."/>
            <person name="Jones S.J.M."/>
            <person name="Marra M.A."/>
            <person name="Ritland C.E."/>
            <person name="Ritland K."/>
            <person name="Bohlmann J."/>
        </authorList>
    </citation>
    <scope>NUCLEOTIDE SEQUENCE</scope>
    <source>
        <tissue evidence="19">Green portion of the leader tissue</tissue>
    </source>
</reference>
<keyword evidence="9" id="KW-0238">DNA-binding</keyword>
<dbReference type="InterPro" id="IPR027388">
    <property type="entry name" value="Ku70_bridge/pillars_dom_sf"/>
</dbReference>
<dbReference type="InterPro" id="IPR036465">
    <property type="entry name" value="vWFA_dom_sf"/>
</dbReference>
<dbReference type="CDD" id="cd01458">
    <property type="entry name" value="vWA_ku"/>
    <property type="match status" value="1"/>
</dbReference>
<dbReference type="PANTHER" id="PTHR12604:SF2">
    <property type="entry name" value="X-RAY REPAIR CROSS-COMPLEMENTING PROTEIN 6"/>
    <property type="match status" value="1"/>
</dbReference>
<dbReference type="InterPro" id="IPR016194">
    <property type="entry name" value="SPOC-like_C_dom_sf"/>
</dbReference>
<dbReference type="InterPro" id="IPR005160">
    <property type="entry name" value="Ku_C"/>
</dbReference>